<keyword evidence="6 10" id="KW-0812">Transmembrane</keyword>
<accession>A0ABS7SPN1</accession>
<dbReference type="NCBIfam" id="TIGR01352">
    <property type="entry name" value="tonB_Cterm"/>
    <property type="match status" value="1"/>
</dbReference>
<keyword evidence="3" id="KW-0813">Transport</keyword>
<evidence type="ECO:0000256" key="3">
    <source>
        <dbReference type="ARBA" id="ARBA00022448"/>
    </source>
</evidence>
<feature type="domain" description="TonB C-terminal" evidence="11">
    <location>
        <begin position="143"/>
        <end position="233"/>
    </location>
</feature>
<evidence type="ECO:0000256" key="10">
    <source>
        <dbReference type="SAM" id="Phobius"/>
    </source>
</evidence>
<keyword evidence="8 10" id="KW-1133">Transmembrane helix</keyword>
<gene>
    <name evidence="12" type="ORF">I4X03_012255</name>
</gene>
<comment type="subcellular location">
    <subcellularLocation>
        <location evidence="1">Cell inner membrane</location>
        <topology evidence="1">Single-pass membrane protein</topology>
        <orientation evidence="1">Periplasmic side</orientation>
    </subcellularLocation>
</comment>
<dbReference type="Pfam" id="PF03544">
    <property type="entry name" value="TonB_C"/>
    <property type="match status" value="1"/>
</dbReference>
<sequence length="233" mass="24298">MNAIAWPAGPDFSGAAPLIGRLRARFGPVAVVVAVHALLFYLVSSGLLARVADAALPRVVDVTFVAFEPEPPAPTPPAAPKVVTPAQLPPPVMPVVPTIEVARNPDAISLPQAAPQPVAPAAEPTRVAVAVAPAPAPPAGPKTISTGVEYIQAPQPVYPSQSRRMGEQGKVVLRVLVDEKGRPDQVLVQHSSGSSRLDEAGRQAALRALFKPHLEDGRPVAVFVIVPLNFQLG</sequence>
<evidence type="ECO:0000313" key="13">
    <source>
        <dbReference type="Proteomes" id="UP000809349"/>
    </source>
</evidence>
<feature type="transmembrane region" description="Helical" evidence="10">
    <location>
        <begin position="26"/>
        <end position="49"/>
    </location>
</feature>
<dbReference type="Gene3D" id="3.30.1150.10">
    <property type="match status" value="1"/>
</dbReference>
<dbReference type="Proteomes" id="UP000809349">
    <property type="component" value="Unassembled WGS sequence"/>
</dbReference>
<keyword evidence="5" id="KW-0997">Cell inner membrane</keyword>
<evidence type="ECO:0000256" key="2">
    <source>
        <dbReference type="ARBA" id="ARBA00006555"/>
    </source>
</evidence>
<name>A0ABS7SPN1_9BURK</name>
<dbReference type="PANTHER" id="PTHR33446">
    <property type="entry name" value="PROTEIN TONB-RELATED"/>
    <property type="match status" value="1"/>
</dbReference>
<dbReference type="InterPro" id="IPR051045">
    <property type="entry name" value="TonB-dependent_transducer"/>
</dbReference>
<dbReference type="InterPro" id="IPR006260">
    <property type="entry name" value="TonB/TolA_C"/>
</dbReference>
<reference evidence="12 13" key="1">
    <citation type="submission" date="2021-01" db="EMBL/GenBank/DDBJ databases">
        <authorList>
            <person name="Ruan W."/>
            <person name="Khan S.A."/>
            <person name="Jeon C.O."/>
        </authorList>
    </citation>
    <scope>NUCLEOTIDE SEQUENCE [LARGE SCALE GENOMIC DNA]</scope>
    <source>
        <strain evidence="12 13">R798</strain>
    </source>
</reference>
<keyword evidence="13" id="KW-1185">Reference proteome</keyword>
<dbReference type="RefSeq" id="WP_223468509.1">
    <property type="nucleotide sequence ID" value="NZ_JAFBIL020000004.1"/>
</dbReference>
<evidence type="ECO:0000256" key="7">
    <source>
        <dbReference type="ARBA" id="ARBA00022927"/>
    </source>
</evidence>
<evidence type="ECO:0000256" key="8">
    <source>
        <dbReference type="ARBA" id="ARBA00022989"/>
    </source>
</evidence>
<keyword evidence="7" id="KW-0653">Protein transport</keyword>
<comment type="caution">
    <text evidence="12">The sequence shown here is derived from an EMBL/GenBank/DDBJ whole genome shotgun (WGS) entry which is preliminary data.</text>
</comment>
<comment type="similarity">
    <text evidence="2">Belongs to the TonB family.</text>
</comment>
<evidence type="ECO:0000256" key="1">
    <source>
        <dbReference type="ARBA" id="ARBA00004383"/>
    </source>
</evidence>
<dbReference type="PANTHER" id="PTHR33446:SF2">
    <property type="entry name" value="PROTEIN TONB"/>
    <property type="match status" value="1"/>
</dbReference>
<keyword evidence="4" id="KW-1003">Cell membrane</keyword>
<dbReference type="SUPFAM" id="SSF74653">
    <property type="entry name" value="TolA/TonB C-terminal domain"/>
    <property type="match status" value="1"/>
</dbReference>
<evidence type="ECO:0000256" key="4">
    <source>
        <dbReference type="ARBA" id="ARBA00022475"/>
    </source>
</evidence>
<reference evidence="12 13" key="2">
    <citation type="submission" date="2021-08" db="EMBL/GenBank/DDBJ databases">
        <title>Massilia sp. R798.</title>
        <authorList>
            <person name="Baek J.H."/>
            <person name="Jung H.S."/>
            <person name="Kim K.R."/>
            <person name="Jeon C.O."/>
        </authorList>
    </citation>
    <scope>NUCLEOTIDE SEQUENCE [LARGE SCALE GENOMIC DNA]</scope>
    <source>
        <strain evidence="12 13">R798</strain>
    </source>
</reference>
<evidence type="ECO:0000259" key="11">
    <source>
        <dbReference type="PROSITE" id="PS52015"/>
    </source>
</evidence>
<proteinExistence type="inferred from homology"/>
<organism evidence="12 13">
    <name type="scientific">Massilia soli</name>
    <dbReference type="NCBI Taxonomy" id="2792854"/>
    <lineage>
        <taxon>Bacteria</taxon>
        <taxon>Pseudomonadati</taxon>
        <taxon>Pseudomonadota</taxon>
        <taxon>Betaproteobacteria</taxon>
        <taxon>Burkholderiales</taxon>
        <taxon>Oxalobacteraceae</taxon>
        <taxon>Telluria group</taxon>
        <taxon>Massilia</taxon>
    </lineage>
</organism>
<keyword evidence="9 10" id="KW-0472">Membrane</keyword>
<evidence type="ECO:0000313" key="12">
    <source>
        <dbReference type="EMBL" id="MBZ2208034.1"/>
    </source>
</evidence>
<evidence type="ECO:0000256" key="9">
    <source>
        <dbReference type="ARBA" id="ARBA00023136"/>
    </source>
</evidence>
<dbReference type="PROSITE" id="PS52015">
    <property type="entry name" value="TONB_CTD"/>
    <property type="match status" value="1"/>
</dbReference>
<evidence type="ECO:0000256" key="5">
    <source>
        <dbReference type="ARBA" id="ARBA00022519"/>
    </source>
</evidence>
<evidence type="ECO:0000256" key="6">
    <source>
        <dbReference type="ARBA" id="ARBA00022692"/>
    </source>
</evidence>
<protein>
    <submittedName>
        <fullName evidence="12">Energy transducer TonB</fullName>
    </submittedName>
</protein>
<dbReference type="EMBL" id="JAFBIL020000004">
    <property type="protein sequence ID" value="MBZ2208034.1"/>
    <property type="molecule type" value="Genomic_DNA"/>
</dbReference>
<dbReference type="InterPro" id="IPR037682">
    <property type="entry name" value="TonB_C"/>
</dbReference>